<feature type="transmembrane region" description="Helical" evidence="13">
    <location>
        <begin position="96"/>
        <end position="114"/>
    </location>
</feature>
<dbReference type="InterPro" id="IPR052168">
    <property type="entry name" value="Cytochrome_b561_oxidase"/>
</dbReference>
<keyword evidence="3" id="KW-0813">Transport</keyword>
<evidence type="ECO:0000256" key="2">
    <source>
        <dbReference type="ARBA" id="ARBA00004651"/>
    </source>
</evidence>
<feature type="domain" description="Cytochrome b561 bacterial/Ni-hydrogenase" evidence="14">
    <location>
        <begin position="14"/>
        <end position="187"/>
    </location>
</feature>
<dbReference type="GO" id="GO:0009055">
    <property type="term" value="F:electron transfer activity"/>
    <property type="evidence" value="ECO:0007669"/>
    <property type="project" value="InterPro"/>
</dbReference>
<dbReference type="GeneID" id="55591891"/>
<keyword evidence="6 13" id="KW-0812">Transmembrane</keyword>
<keyword evidence="7" id="KW-0479">Metal-binding</keyword>
<dbReference type="InterPro" id="IPR016174">
    <property type="entry name" value="Di-haem_cyt_TM"/>
</dbReference>
<protein>
    <submittedName>
        <fullName evidence="15">Cytochrome B561</fullName>
    </submittedName>
</protein>
<evidence type="ECO:0000256" key="8">
    <source>
        <dbReference type="ARBA" id="ARBA00022982"/>
    </source>
</evidence>
<keyword evidence="11 13" id="KW-0472">Membrane</keyword>
<dbReference type="GO" id="GO:0022904">
    <property type="term" value="P:respiratory electron transport chain"/>
    <property type="evidence" value="ECO:0007669"/>
    <property type="project" value="InterPro"/>
</dbReference>
<dbReference type="GO" id="GO:0046872">
    <property type="term" value="F:metal ion binding"/>
    <property type="evidence" value="ECO:0007669"/>
    <property type="project" value="UniProtKB-KW"/>
</dbReference>
<evidence type="ECO:0000256" key="7">
    <source>
        <dbReference type="ARBA" id="ARBA00022723"/>
    </source>
</evidence>
<keyword evidence="5" id="KW-0349">Heme</keyword>
<sequence>MTQSRAIFDSPIGYGVVSRVLHWAMALMFAWQFTSAILHYFAKGSAIFKFFWAAHFQLGFALLLLVLLRGVWGLINCNRRPRAESSGGRIVALGHGLIYILMIAVPTVAMLRSYNSGRGFSFLGMEIFAKTAVQNPAGGAPAAAVNAGLSLHGLLGWILLAVVIAHILLALAHHFIMQDNTLRYMTGRRAVS</sequence>
<evidence type="ECO:0000256" key="3">
    <source>
        <dbReference type="ARBA" id="ARBA00022448"/>
    </source>
</evidence>
<comment type="subcellular location">
    <subcellularLocation>
        <location evidence="2">Cell membrane</location>
        <topology evidence="2">Multi-pass membrane protein</topology>
    </subcellularLocation>
</comment>
<feature type="transmembrane region" description="Helical" evidence="13">
    <location>
        <begin position="154"/>
        <end position="176"/>
    </location>
</feature>
<keyword evidence="8" id="KW-0249">Electron transport</keyword>
<feature type="transmembrane region" description="Helical" evidence="13">
    <location>
        <begin position="54"/>
        <end position="75"/>
    </location>
</feature>
<evidence type="ECO:0000256" key="12">
    <source>
        <dbReference type="ARBA" id="ARBA00037975"/>
    </source>
</evidence>
<evidence type="ECO:0000256" key="11">
    <source>
        <dbReference type="ARBA" id="ARBA00023136"/>
    </source>
</evidence>
<evidence type="ECO:0000256" key="5">
    <source>
        <dbReference type="ARBA" id="ARBA00022617"/>
    </source>
</evidence>
<dbReference type="PANTHER" id="PTHR30529">
    <property type="entry name" value="CYTOCHROME B561"/>
    <property type="match status" value="1"/>
</dbReference>
<organism evidence="15">
    <name type="scientific">Brucella pinnipedialis M292/94/1</name>
    <dbReference type="NCBI Taxonomy" id="520462"/>
    <lineage>
        <taxon>Bacteria</taxon>
        <taxon>Pseudomonadati</taxon>
        <taxon>Pseudomonadota</taxon>
        <taxon>Alphaproteobacteria</taxon>
        <taxon>Hyphomicrobiales</taxon>
        <taxon>Brucellaceae</taxon>
        <taxon>Brucella/Ochrobactrum group</taxon>
        <taxon>Brucella</taxon>
    </lineage>
</organism>
<comment type="cofactor">
    <cofactor evidence="1">
        <name>heme b</name>
        <dbReference type="ChEBI" id="CHEBI:60344"/>
    </cofactor>
</comment>
<dbReference type="InterPro" id="IPR011577">
    <property type="entry name" value="Cyt_b561_bac/Ni-Hgenase"/>
</dbReference>
<comment type="similarity">
    <text evidence="12">Belongs to the cytochrome b561 family.</text>
</comment>
<gene>
    <name evidence="15" type="ORF">BALG_02772</name>
</gene>
<evidence type="ECO:0000256" key="9">
    <source>
        <dbReference type="ARBA" id="ARBA00022989"/>
    </source>
</evidence>
<evidence type="ECO:0000259" key="14">
    <source>
        <dbReference type="Pfam" id="PF01292"/>
    </source>
</evidence>
<evidence type="ECO:0000256" key="6">
    <source>
        <dbReference type="ARBA" id="ARBA00022692"/>
    </source>
</evidence>
<evidence type="ECO:0000256" key="4">
    <source>
        <dbReference type="ARBA" id="ARBA00022475"/>
    </source>
</evidence>
<feature type="transmembrane region" description="Helical" evidence="13">
    <location>
        <begin position="20"/>
        <end position="42"/>
    </location>
</feature>
<keyword evidence="9 13" id="KW-1133">Transmembrane helix</keyword>
<dbReference type="HOGENOM" id="CLU_095321_3_1_5"/>
<accession>A0A0E1WZK9</accession>
<dbReference type="PANTHER" id="PTHR30529:SF1">
    <property type="entry name" value="CYTOCHROME B561 HOMOLOG 2"/>
    <property type="match status" value="1"/>
</dbReference>
<dbReference type="SUPFAM" id="SSF81342">
    <property type="entry name" value="Transmembrane di-heme cytochromes"/>
    <property type="match status" value="1"/>
</dbReference>
<dbReference type="Proteomes" id="UP000004659">
    <property type="component" value="Unassembled WGS sequence"/>
</dbReference>
<keyword evidence="4" id="KW-1003">Cell membrane</keyword>
<keyword evidence="10" id="KW-0408">Iron</keyword>
<reference evidence="15" key="1">
    <citation type="submission" date="2009-01" db="EMBL/GenBank/DDBJ databases">
        <title>The Genome Sequence of Brucella pinnipedialis M292/94/1.</title>
        <authorList>
            <consortium name="The Broad Institute Genome Sequencing Platform"/>
            <person name="Ward D."/>
            <person name="Young S.K."/>
            <person name="Kodira C.D."/>
            <person name="Zeng Q."/>
            <person name="Koehrsen M."/>
            <person name="Alvarado L."/>
            <person name="Berlin A."/>
            <person name="Borenstein D."/>
            <person name="Chen Z."/>
            <person name="Engels R."/>
            <person name="Freedman E."/>
            <person name="Gellesch M."/>
            <person name="Goldberg J."/>
            <person name="Griggs A."/>
            <person name="Gujja S."/>
            <person name="Heiman D."/>
            <person name="Hepburn T."/>
            <person name="Howarth C."/>
            <person name="Jen D."/>
            <person name="Larson L."/>
            <person name="Lewis B."/>
            <person name="Mehta T."/>
            <person name="Park D."/>
            <person name="Pearson M."/>
            <person name="Roberts A."/>
            <person name="Saif S."/>
            <person name="Shea T."/>
            <person name="Shenoy N."/>
            <person name="Sisk P."/>
            <person name="Stolte C."/>
            <person name="Sykes S."/>
            <person name="Walk T."/>
            <person name="White J."/>
            <person name="Yandava C."/>
            <person name="Whatmore A.M."/>
            <person name="Perrett L.L."/>
            <person name="O'Callaghan D."/>
            <person name="Nusbaum C."/>
            <person name="Galagan J."/>
            <person name="Birren B."/>
        </authorList>
    </citation>
    <scope>NUCLEOTIDE SEQUENCE [LARGE SCALE GENOMIC DNA]</scope>
    <source>
        <strain evidence="15">M292/94/1</strain>
    </source>
</reference>
<dbReference type="RefSeq" id="WP_004687517.1">
    <property type="nucleotide sequence ID" value="NZ_EQ999534.1"/>
</dbReference>
<dbReference type="EMBL" id="EQ999534">
    <property type="protein sequence ID" value="EEZ29419.1"/>
    <property type="molecule type" value="Genomic_DNA"/>
</dbReference>
<proteinExistence type="inferred from homology"/>
<dbReference type="GO" id="GO:0005886">
    <property type="term" value="C:plasma membrane"/>
    <property type="evidence" value="ECO:0007669"/>
    <property type="project" value="UniProtKB-SubCell"/>
</dbReference>
<dbReference type="AlphaFoldDB" id="A0A0E1WZK9"/>
<evidence type="ECO:0000313" key="15">
    <source>
        <dbReference type="EMBL" id="EEZ29419.1"/>
    </source>
</evidence>
<dbReference type="Pfam" id="PF01292">
    <property type="entry name" value="Ni_hydr_CYTB"/>
    <property type="match status" value="1"/>
</dbReference>
<name>A0A0E1WZK9_9HYPH</name>
<evidence type="ECO:0000256" key="1">
    <source>
        <dbReference type="ARBA" id="ARBA00001970"/>
    </source>
</evidence>
<evidence type="ECO:0000256" key="10">
    <source>
        <dbReference type="ARBA" id="ARBA00023004"/>
    </source>
</evidence>
<evidence type="ECO:0000256" key="13">
    <source>
        <dbReference type="SAM" id="Phobius"/>
    </source>
</evidence>
<dbReference type="GO" id="GO:0020037">
    <property type="term" value="F:heme binding"/>
    <property type="evidence" value="ECO:0007669"/>
    <property type="project" value="TreeGrafter"/>
</dbReference>